<evidence type="ECO:0000313" key="1">
    <source>
        <dbReference type="EMBL" id="MFC3674691.1"/>
    </source>
</evidence>
<sequence length="90" mass="10358">MTVTYVRVAGVVRRLAVIIPPHLEGGTPVWDEDQRPATVMSDIGAYTLIRRHDNSFVWRPRRTLTERWLPTGTPRVDMVFDHPPCPAPRR</sequence>
<name>A0ABV7VD20_9PROT</name>
<accession>A0ABV7VD20</accession>
<dbReference type="RefSeq" id="WP_379722054.1">
    <property type="nucleotide sequence ID" value="NZ_JBHRYJ010000001.1"/>
</dbReference>
<keyword evidence="2" id="KW-1185">Reference proteome</keyword>
<dbReference type="EMBL" id="JBHRYJ010000001">
    <property type="protein sequence ID" value="MFC3674691.1"/>
    <property type="molecule type" value="Genomic_DNA"/>
</dbReference>
<reference evidence="2" key="1">
    <citation type="journal article" date="2019" name="Int. J. Syst. Evol. Microbiol.">
        <title>The Global Catalogue of Microorganisms (GCM) 10K type strain sequencing project: providing services to taxonomists for standard genome sequencing and annotation.</title>
        <authorList>
            <consortium name="The Broad Institute Genomics Platform"/>
            <consortium name="The Broad Institute Genome Sequencing Center for Infectious Disease"/>
            <person name="Wu L."/>
            <person name="Ma J."/>
        </authorList>
    </citation>
    <scope>NUCLEOTIDE SEQUENCE [LARGE SCALE GENOMIC DNA]</scope>
    <source>
        <strain evidence="2">KCTC 42182</strain>
    </source>
</reference>
<dbReference type="Proteomes" id="UP001595711">
    <property type="component" value="Unassembled WGS sequence"/>
</dbReference>
<proteinExistence type="predicted"/>
<protein>
    <submittedName>
        <fullName evidence="1">Uncharacterized protein</fullName>
    </submittedName>
</protein>
<comment type="caution">
    <text evidence="1">The sequence shown here is derived from an EMBL/GenBank/DDBJ whole genome shotgun (WGS) entry which is preliminary data.</text>
</comment>
<gene>
    <name evidence="1" type="ORF">ACFOOQ_03990</name>
</gene>
<organism evidence="1 2">
    <name type="scientific">Ferrovibrio xuzhouensis</name>
    <dbReference type="NCBI Taxonomy" id="1576914"/>
    <lineage>
        <taxon>Bacteria</taxon>
        <taxon>Pseudomonadati</taxon>
        <taxon>Pseudomonadota</taxon>
        <taxon>Alphaproteobacteria</taxon>
        <taxon>Rhodospirillales</taxon>
        <taxon>Rhodospirillaceae</taxon>
        <taxon>Ferrovibrio</taxon>
    </lineage>
</organism>
<evidence type="ECO:0000313" key="2">
    <source>
        <dbReference type="Proteomes" id="UP001595711"/>
    </source>
</evidence>